<dbReference type="PROSITE" id="PS50923">
    <property type="entry name" value="SUSHI"/>
    <property type="match status" value="1"/>
</dbReference>
<keyword evidence="5" id="KW-1185">Reference proteome</keyword>
<dbReference type="Proteomes" id="UP001158576">
    <property type="component" value="Chromosome 2"/>
</dbReference>
<dbReference type="EMBL" id="OU015567">
    <property type="protein sequence ID" value="CAG5111077.1"/>
    <property type="molecule type" value="Genomic_DNA"/>
</dbReference>
<name>A0ABN7T4K5_OIKDI</name>
<evidence type="ECO:0000313" key="4">
    <source>
        <dbReference type="EMBL" id="CAG5111077.1"/>
    </source>
</evidence>
<keyword evidence="1" id="KW-1015">Disulfide bond</keyword>
<protein>
    <submittedName>
        <fullName evidence="4">Oidioi.mRNA.OKI2018_I69.chr2.g5413.t1.cds</fullName>
    </submittedName>
</protein>
<proteinExistence type="predicted"/>
<comment type="caution">
    <text evidence="2">Lacks conserved residue(s) required for the propagation of feature annotation.</text>
</comment>
<evidence type="ECO:0000256" key="1">
    <source>
        <dbReference type="ARBA" id="ARBA00023157"/>
    </source>
</evidence>
<evidence type="ECO:0000259" key="3">
    <source>
        <dbReference type="PROSITE" id="PS50923"/>
    </source>
</evidence>
<reference evidence="4 5" key="1">
    <citation type="submission" date="2021-04" db="EMBL/GenBank/DDBJ databases">
        <authorList>
            <person name="Bliznina A."/>
        </authorList>
    </citation>
    <scope>NUCLEOTIDE SEQUENCE [LARGE SCALE GENOMIC DNA]</scope>
</reference>
<keyword evidence="2" id="KW-0768">Sushi</keyword>
<accession>A0ABN7T4K5</accession>
<evidence type="ECO:0000256" key="2">
    <source>
        <dbReference type="PROSITE-ProRule" id="PRU00302"/>
    </source>
</evidence>
<feature type="domain" description="Sushi" evidence="3">
    <location>
        <begin position="209"/>
        <end position="269"/>
    </location>
</feature>
<gene>
    <name evidence="4" type="ORF">OKIOD_LOCUS14178</name>
</gene>
<dbReference type="InterPro" id="IPR000436">
    <property type="entry name" value="Sushi_SCR_CCP_dom"/>
</dbReference>
<sequence length="454" mass="51154">MEKLMVEKLATMFSVSNVTSESPFFESRERFRFEIQTDLAQCFQNIPTDLNGGINRQSCRRTKKGQLQCRYDCDSSLLDHSSDVSCKCSESIAGVNFNIPCEWSGFPHCAQKTAKRVEKTPCGEISEENGNWGCSDENECQLKCKKGYKLAESSISRRKCSCNRHGCRWSQSFYSKSKSDESENSPRDSAKSSTEIVTSECVKENERDFRCDAPYHPVGQNKCTGMEHGDQCELECPDGFVKEQHGVKECVCDRGGACSWTGDAGTCTADLGELNHFFETFNLDNSLLHRKKCKELPETKRGKWVCEEEKGECQLTCSPGLEPSHPVSLKCHCVGENCAYRLTSGSESTFAPPEDFERELGFSCLEEYEYYDQEEEPKMDTCANLPDVKDGHWRCDSGSCTLWCSDSPSINVDCVNPDLTLESLEPLSCSSFASFQKSPRSHELHRLKYLAKKK</sequence>
<organism evidence="4 5">
    <name type="scientific">Oikopleura dioica</name>
    <name type="common">Tunicate</name>
    <dbReference type="NCBI Taxonomy" id="34765"/>
    <lineage>
        <taxon>Eukaryota</taxon>
        <taxon>Metazoa</taxon>
        <taxon>Chordata</taxon>
        <taxon>Tunicata</taxon>
        <taxon>Appendicularia</taxon>
        <taxon>Copelata</taxon>
        <taxon>Oikopleuridae</taxon>
        <taxon>Oikopleura</taxon>
    </lineage>
</organism>
<evidence type="ECO:0000313" key="5">
    <source>
        <dbReference type="Proteomes" id="UP001158576"/>
    </source>
</evidence>